<protein>
    <submittedName>
        <fullName evidence="2">Uncharacterized protein</fullName>
    </submittedName>
</protein>
<keyword evidence="1" id="KW-1133">Transmembrane helix</keyword>
<comment type="caution">
    <text evidence="2">The sequence shown here is derived from an EMBL/GenBank/DDBJ whole genome shotgun (WGS) entry which is preliminary data.</text>
</comment>
<keyword evidence="1" id="KW-0472">Membrane</keyword>
<feature type="transmembrane region" description="Helical" evidence="1">
    <location>
        <begin position="39"/>
        <end position="57"/>
    </location>
</feature>
<proteinExistence type="predicted"/>
<evidence type="ECO:0000256" key="1">
    <source>
        <dbReference type="SAM" id="Phobius"/>
    </source>
</evidence>
<name>A0ABW3L6V9_9BACL</name>
<keyword evidence="3" id="KW-1185">Reference proteome</keyword>
<evidence type="ECO:0000313" key="2">
    <source>
        <dbReference type="EMBL" id="MFD1030154.1"/>
    </source>
</evidence>
<dbReference type="EMBL" id="JBHTKI010000003">
    <property type="protein sequence ID" value="MFD1030154.1"/>
    <property type="molecule type" value="Genomic_DNA"/>
</dbReference>
<accession>A0ABW3L6V9</accession>
<reference evidence="3" key="1">
    <citation type="journal article" date="2019" name="Int. J. Syst. Evol. Microbiol.">
        <title>The Global Catalogue of Microorganisms (GCM) 10K type strain sequencing project: providing services to taxonomists for standard genome sequencing and annotation.</title>
        <authorList>
            <consortium name="The Broad Institute Genomics Platform"/>
            <consortium name="The Broad Institute Genome Sequencing Center for Infectious Disease"/>
            <person name="Wu L."/>
            <person name="Ma J."/>
        </authorList>
    </citation>
    <scope>NUCLEOTIDE SEQUENCE [LARGE SCALE GENOMIC DNA]</scope>
    <source>
        <strain evidence="3">CCUG 56756</strain>
    </source>
</reference>
<feature type="transmembrane region" description="Helical" evidence="1">
    <location>
        <begin position="16"/>
        <end position="33"/>
    </location>
</feature>
<dbReference type="RefSeq" id="WP_144840406.1">
    <property type="nucleotide sequence ID" value="NZ_JBHTKI010000003.1"/>
</dbReference>
<gene>
    <name evidence="2" type="ORF">ACFQ1X_01705</name>
</gene>
<organism evidence="2 3">
    <name type="scientific">Metaplanococcus flavidus</name>
    <dbReference type="NCBI Taxonomy" id="569883"/>
    <lineage>
        <taxon>Bacteria</taxon>
        <taxon>Bacillati</taxon>
        <taxon>Bacillota</taxon>
        <taxon>Bacilli</taxon>
        <taxon>Bacillales</taxon>
        <taxon>Caryophanaceae</taxon>
        <taxon>Metaplanococcus</taxon>
    </lineage>
</organism>
<keyword evidence="1" id="KW-0812">Transmembrane</keyword>
<evidence type="ECO:0000313" key="3">
    <source>
        <dbReference type="Proteomes" id="UP001597109"/>
    </source>
</evidence>
<sequence>MAERFDMSFKNKELKMWLLIMVPITIIGSYFLLTSTPSTRHYPFGILLIGYAFYYSWRYRFRKKKKENKEIQ</sequence>
<dbReference type="Proteomes" id="UP001597109">
    <property type="component" value="Unassembled WGS sequence"/>
</dbReference>